<dbReference type="EMBL" id="SJOP01000007">
    <property type="protein sequence ID" value="TCC09567.1"/>
    <property type="molecule type" value="Genomic_DNA"/>
</dbReference>
<comment type="similarity">
    <text evidence="3 11">Belongs to the FliL family.</text>
</comment>
<keyword evidence="8 11" id="KW-0283">Flagellar rotation</keyword>
<keyword evidence="5" id="KW-1003">Cell membrane</keyword>
<evidence type="ECO:0000256" key="10">
    <source>
        <dbReference type="ARBA" id="ARBA00023136"/>
    </source>
</evidence>
<keyword evidence="13" id="KW-1185">Reference proteome</keyword>
<keyword evidence="12" id="KW-0966">Cell projection</keyword>
<evidence type="ECO:0000256" key="6">
    <source>
        <dbReference type="ARBA" id="ARBA00022500"/>
    </source>
</evidence>
<dbReference type="InterPro" id="IPR005503">
    <property type="entry name" value="FliL"/>
</dbReference>
<name>A0A4R0HEH8_9ENTR</name>
<dbReference type="NCBIfam" id="NF005435">
    <property type="entry name" value="PRK07021.1"/>
    <property type="match status" value="1"/>
</dbReference>
<dbReference type="AlphaFoldDB" id="A0A4R0HEH8"/>
<dbReference type="GO" id="GO:0009425">
    <property type="term" value="C:bacterial-type flagellum basal body"/>
    <property type="evidence" value="ECO:0007669"/>
    <property type="project" value="InterPro"/>
</dbReference>
<comment type="subcellular location">
    <subcellularLocation>
        <location evidence="11">Cell inner membrane</location>
    </subcellularLocation>
    <subcellularLocation>
        <location evidence="2">Cell membrane</location>
        <topology evidence="2">Single-pass membrane protein</topology>
    </subcellularLocation>
</comment>
<proteinExistence type="inferred from homology"/>
<evidence type="ECO:0000256" key="5">
    <source>
        <dbReference type="ARBA" id="ARBA00022475"/>
    </source>
</evidence>
<organism evidence="12 13">
    <name type="scientific">Kosakonia quasisacchari</name>
    <dbReference type="NCBI Taxonomy" id="2529380"/>
    <lineage>
        <taxon>Bacteria</taxon>
        <taxon>Pseudomonadati</taxon>
        <taxon>Pseudomonadota</taxon>
        <taxon>Gammaproteobacteria</taxon>
        <taxon>Enterobacterales</taxon>
        <taxon>Enterobacteriaceae</taxon>
        <taxon>Kosakonia</taxon>
    </lineage>
</organism>
<evidence type="ECO:0000256" key="3">
    <source>
        <dbReference type="ARBA" id="ARBA00008281"/>
    </source>
</evidence>
<comment type="caution">
    <text evidence="12">The sequence shown here is derived from an EMBL/GenBank/DDBJ whole genome shotgun (WGS) entry which is preliminary data.</text>
</comment>
<evidence type="ECO:0000256" key="11">
    <source>
        <dbReference type="RuleBase" id="RU364125"/>
    </source>
</evidence>
<evidence type="ECO:0000256" key="1">
    <source>
        <dbReference type="ARBA" id="ARBA00002254"/>
    </source>
</evidence>
<keyword evidence="12" id="KW-0282">Flagellum</keyword>
<keyword evidence="12" id="KW-0969">Cilium</keyword>
<evidence type="ECO:0000256" key="8">
    <source>
        <dbReference type="ARBA" id="ARBA00022779"/>
    </source>
</evidence>
<keyword evidence="9" id="KW-1133">Transmembrane helix</keyword>
<evidence type="ECO:0000313" key="12">
    <source>
        <dbReference type="EMBL" id="TCC09567.1"/>
    </source>
</evidence>
<evidence type="ECO:0000313" key="13">
    <source>
        <dbReference type="Proteomes" id="UP000291793"/>
    </source>
</evidence>
<evidence type="ECO:0000256" key="2">
    <source>
        <dbReference type="ARBA" id="ARBA00004162"/>
    </source>
</evidence>
<reference evidence="12 13" key="1">
    <citation type="submission" date="2019-02" db="EMBL/GenBank/DDBJ databases">
        <title>The draft genome of Kosakonia quasisacchari strain WCHKQ120001.</title>
        <authorList>
            <person name="Wang C."/>
            <person name="Feng Y."/>
            <person name="Zong Z."/>
        </authorList>
    </citation>
    <scope>NUCLEOTIDE SEQUENCE [LARGE SCALE GENOMIC DNA]</scope>
    <source>
        <strain evidence="12 13">WCHKQ120001</strain>
    </source>
</reference>
<dbReference type="PANTHER" id="PTHR35091:SF2">
    <property type="entry name" value="FLAGELLAR PROTEIN FLIL"/>
    <property type="match status" value="1"/>
</dbReference>
<dbReference type="RefSeq" id="WP_131408998.1">
    <property type="nucleotide sequence ID" value="NZ_SJOP01000007.1"/>
</dbReference>
<evidence type="ECO:0000256" key="4">
    <source>
        <dbReference type="ARBA" id="ARBA00021812"/>
    </source>
</evidence>
<dbReference type="GO" id="GO:0006935">
    <property type="term" value="P:chemotaxis"/>
    <property type="evidence" value="ECO:0007669"/>
    <property type="project" value="UniProtKB-KW"/>
</dbReference>
<dbReference type="OrthoDB" id="2087278at2"/>
<protein>
    <recommendedName>
        <fullName evidence="4 11">Flagellar protein FliL</fullName>
    </recommendedName>
</protein>
<keyword evidence="11" id="KW-0997">Cell inner membrane</keyword>
<gene>
    <name evidence="12" type="primary">fliL</name>
    <name evidence="12" type="ORF">E0L21_09930</name>
</gene>
<dbReference type="Proteomes" id="UP000291793">
    <property type="component" value="Unassembled WGS sequence"/>
</dbReference>
<dbReference type="GO" id="GO:0005886">
    <property type="term" value="C:plasma membrane"/>
    <property type="evidence" value="ECO:0007669"/>
    <property type="project" value="UniProtKB-SubCell"/>
</dbReference>
<dbReference type="Pfam" id="PF03748">
    <property type="entry name" value="FliL"/>
    <property type="match status" value="1"/>
</dbReference>
<evidence type="ECO:0000256" key="9">
    <source>
        <dbReference type="ARBA" id="ARBA00022989"/>
    </source>
</evidence>
<sequence>MPKKKQAAQSGKKSPLLVLLILLILIGMCAGGAYAYMEINKLKTQVANGNNGKTPAAPVEQVEPVYLDLDTFTVSLKPDAQENDRILYIGLTLKVKDTATKAILEKHLPEVRSNLLVLFSQQTAAELVDDKAKETLALKVKDAVNVSLAGQPQPMVTNVLFNAFILR</sequence>
<keyword evidence="6 11" id="KW-0145">Chemotaxis</keyword>
<evidence type="ECO:0000256" key="7">
    <source>
        <dbReference type="ARBA" id="ARBA00022692"/>
    </source>
</evidence>
<accession>A0A4R0HEH8</accession>
<dbReference type="PANTHER" id="PTHR35091">
    <property type="entry name" value="FLAGELLAR PROTEIN FLIL"/>
    <property type="match status" value="1"/>
</dbReference>
<dbReference type="GO" id="GO:0071978">
    <property type="term" value="P:bacterial-type flagellum-dependent swarming motility"/>
    <property type="evidence" value="ECO:0007669"/>
    <property type="project" value="TreeGrafter"/>
</dbReference>
<comment type="function">
    <text evidence="1 11">Controls the rotational direction of flagella during chemotaxis.</text>
</comment>
<keyword evidence="7" id="KW-0812">Transmembrane</keyword>
<keyword evidence="10 11" id="KW-0472">Membrane</keyword>